<keyword evidence="3" id="KW-1185">Reference proteome</keyword>
<evidence type="ECO:0000313" key="3">
    <source>
        <dbReference type="Proteomes" id="UP000222542"/>
    </source>
</evidence>
<reference evidence="2 3" key="2">
    <citation type="journal article" date="2017" name="Genome Biol.">
        <title>New reference genome sequences of hot pepper reveal the massive evolution of plant disease-resistance genes by retroduplication.</title>
        <authorList>
            <person name="Kim S."/>
            <person name="Park J."/>
            <person name="Yeom S.I."/>
            <person name="Kim Y.M."/>
            <person name="Seo E."/>
            <person name="Kim K.T."/>
            <person name="Kim M.S."/>
            <person name="Lee J.M."/>
            <person name="Cheong K."/>
            <person name="Shin H.S."/>
            <person name="Kim S.B."/>
            <person name="Han K."/>
            <person name="Lee J."/>
            <person name="Park M."/>
            <person name="Lee H.A."/>
            <person name="Lee H.Y."/>
            <person name="Lee Y."/>
            <person name="Oh S."/>
            <person name="Lee J.H."/>
            <person name="Choi E."/>
            <person name="Choi E."/>
            <person name="Lee S.E."/>
            <person name="Jeon J."/>
            <person name="Kim H."/>
            <person name="Choi G."/>
            <person name="Song H."/>
            <person name="Lee J."/>
            <person name="Lee S.C."/>
            <person name="Kwon J.K."/>
            <person name="Lee H.Y."/>
            <person name="Koo N."/>
            <person name="Hong Y."/>
            <person name="Kim R.W."/>
            <person name="Kang W.H."/>
            <person name="Huh J.H."/>
            <person name="Kang B.C."/>
            <person name="Yang T.J."/>
            <person name="Lee Y.H."/>
            <person name="Bennetzen J.L."/>
            <person name="Choi D."/>
        </authorList>
    </citation>
    <scope>NUCLEOTIDE SEQUENCE [LARGE SCALE GENOMIC DNA]</scope>
    <source>
        <strain evidence="3">cv. CM334</strain>
    </source>
</reference>
<gene>
    <name evidence="2" type="ORF">T459_04623</name>
</gene>
<comment type="caution">
    <text evidence="2">The sequence shown here is derived from an EMBL/GenBank/DDBJ whole genome shotgun (WGS) entry which is preliminary data.</text>
</comment>
<dbReference type="InterPro" id="IPR054099">
    <property type="entry name" value="PSII_PsbQ_pln"/>
</dbReference>
<dbReference type="STRING" id="4072.A0A2G3A5P7"/>
<dbReference type="EMBL" id="AYRZ02000002">
    <property type="protein sequence ID" value="PHT89510.1"/>
    <property type="molecule type" value="Genomic_DNA"/>
</dbReference>
<dbReference type="PANTHER" id="PTHR33399">
    <property type="entry name" value="OXYGEN-EVOLVING ENHANCER PROTEIN 3-1, CHLOROPLASTIC"/>
    <property type="match status" value="1"/>
</dbReference>
<dbReference type="Gramene" id="PHT89510">
    <property type="protein sequence ID" value="PHT89510"/>
    <property type="gene ID" value="T459_04623"/>
</dbReference>
<evidence type="ECO:0000256" key="1">
    <source>
        <dbReference type="ARBA" id="ARBA00023078"/>
    </source>
</evidence>
<dbReference type="Gene3D" id="1.20.120.290">
    <property type="entry name" value="Oxygen-evolving enhancer protein 3 (PsbQ), four-helix up-down bundle"/>
    <property type="match status" value="1"/>
</dbReference>
<accession>A0A2G3A5P7</accession>
<dbReference type="PANTHER" id="PTHR33399:SF6">
    <property type="entry name" value="PSBQ-LIKE PROTEIN 3, CHLOROPLASTIC"/>
    <property type="match status" value="1"/>
</dbReference>
<proteinExistence type="predicted"/>
<evidence type="ECO:0000313" key="2">
    <source>
        <dbReference type="EMBL" id="PHT89510.1"/>
    </source>
</evidence>
<organism evidence="2 3">
    <name type="scientific">Capsicum annuum</name>
    <name type="common">Capsicum pepper</name>
    <dbReference type="NCBI Taxonomy" id="4072"/>
    <lineage>
        <taxon>Eukaryota</taxon>
        <taxon>Viridiplantae</taxon>
        <taxon>Streptophyta</taxon>
        <taxon>Embryophyta</taxon>
        <taxon>Tracheophyta</taxon>
        <taxon>Spermatophyta</taxon>
        <taxon>Magnoliopsida</taxon>
        <taxon>eudicotyledons</taxon>
        <taxon>Gunneridae</taxon>
        <taxon>Pentapetalae</taxon>
        <taxon>asterids</taxon>
        <taxon>lamiids</taxon>
        <taxon>Solanales</taxon>
        <taxon>Solanaceae</taxon>
        <taxon>Solanoideae</taxon>
        <taxon>Capsiceae</taxon>
        <taxon>Capsicum</taxon>
    </lineage>
</organism>
<reference evidence="2 3" key="1">
    <citation type="journal article" date="2014" name="Nat. Genet.">
        <title>Genome sequence of the hot pepper provides insights into the evolution of pungency in Capsicum species.</title>
        <authorList>
            <person name="Kim S."/>
            <person name="Park M."/>
            <person name="Yeom S.I."/>
            <person name="Kim Y.M."/>
            <person name="Lee J.M."/>
            <person name="Lee H.A."/>
            <person name="Seo E."/>
            <person name="Choi J."/>
            <person name="Cheong K."/>
            <person name="Kim K.T."/>
            <person name="Jung K."/>
            <person name="Lee G.W."/>
            <person name="Oh S.K."/>
            <person name="Bae C."/>
            <person name="Kim S.B."/>
            <person name="Lee H.Y."/>
            <person name="Kim S.Y."/>
            <person name="Kim M.S."/>
            <person name="Kang B.C."/>
            <person name="Jo Y.D."/>
            <person name="Yang H.B."/>
            <person name="Jeong H.J."/>
            <person name="Kang W.H."/>
            <person name="Kwon J.K."/>
            <person name="Shin C."/>
            <person name="Lim J.Y."/>
            <person name="Park J.H."/>
            <person name="Huh J.H."/>
            <person name="Kim J.S."/>
            <person name="Kim B.D."/>
            <person name="Cohen O."/>
            <person name="Paran I."/>
            <person name="Suh M.C."/>
            <person name="Lee S.B."/>
            <person name="Kim Y.K."/>
            <person name="Shin Y."/>
            <person name="Noh S.J."/>
            <person name="Park J."/>
            <person name="Seo Y.S."/>
            <person name="Kwon S.Y."/>
            <person name="Kim H.A."/>
            <person name="Park J.M."/>
            <person name="Kim H.J."/>
            <person name="Choi S.B."/>
            <person name="Bosland P.W."/>
            <person name="Reeves G."/>
            <person name="Jo S.H."/>
            <person name="Lee B.W."/>
            <person name="Cho H.T."/>
            <person name="Choi H.S."/>
            <person name="Lee M.S."/>
            <person name="Yu Y."/>
            <person name="Do Choi Y."/>
            <person name="Park B.S."/>
            <person name="van Deynze A."/>
            <person name="Ashrafi H."/>
            <person name="Hill T."/>
            <person name="Kim W.T."/>
            <person name="Pai H.S."/>
            <person name="Ahn H.K."/>
            <person name="Yeam I."/>
            <person name="Giovannoni J.J."/>
            <person name="Rose J.K."/>
            <person name="Sorensen I."/>
            <person name="Lee S.J."/>
            <person name="Kim R.W."/>
            <person name="Choi I.Y."/>
            <person name="Choi B.S."/>
            <person name="Lim J.S."/>
            <person name="Lee Y.H."/>
            <person name="Choi D."/>
        </authorList>
    </citation>
    <scope>NUCLEOTIDE SEQUENCE [LARGE SCALE GENOMIC DNA]</scope>
    <source>
        <strain evidence="3">cv. CM334</strain>
    </source>
</reference>
<protein>
    <submittedName>
        <fullName evidence="2">Uncharacterized protein</fullName>
    </submittedName>
</protein>
<dbReference type="AlphaFoldDB" id="A0A2G3A5P7"/>
<keyword evidence="1" id="KW-0793">Thylakoid</keyword>
<dbReference type="InterPro" id="IPR023222">
    <property type="entry name" value="PsbQ-like_dom_sf"/>
</dbReference>
<name>A0A2G3A5P7_CAPAN</name>
<sequence>MHAHNSLQIKELLEAESWKKAQNSLRKSLALLKQEMYTIIQAKLGKQRPEYN</sequence>
<dbReference type="SUPFAM" id="SSF101112">
    <property type="entry name" value="Oxygen-evolving enhancer protein 3"/>
    <property type="match status" value="1"/>
</dbReference>
<dbReference type="Proteomes" id="UP000222542">
    <property type="component" value="Unassembled WGS sequence"/>
</dbReference>